<comment type="caution">
    <text evidence="4">The sequence shown here is derived from an EMBL/GenBank/DDBJ whole genome shotgun (WGS) entry which is preliminary data.</text>
</comment>
<evidence type="ECO:0000259" key="2">
    <source>
        <dbReference type="PROSITE" id="PS50110"/>
    </source>
</evidence>
<dbReference type="EMBL" id="AESD01000499">
    <property type="protein sequence ID" value="EHJ11895.1"/>
    <property type="molecule type" value="Genomic_DNA"/>
</dbReference>
<dbReference type="PANTHER" id="PTHR45138">
    <property type="entry name" value="REGULATORY COMPONENTS OF SENSORY TRANSDUCTION SYSTEM"/>
    <property type="match status" value="1"/>
</dbReference>
<feature type="domain" description="Response regulatory" evidence="2">
    <location>
        <begin position="21"/>
        <end position="137"/>
    </location>
</feature>
<dbReference type="SMART" id="SM00267">
    <property type="entry name" value="GGDEF"/>
    <property type="match status" value="1"/>
</dbReference>
<feature type="domain" description="GGDEF" evidence="3">
    <location>
        <begin position="187"/>
        <end position="356"/>
    </location>
</feature>
<dbReference type="AlphaFoldDB" id="G5J7D9"/>
<dbReference type="NCBIfam" id="TIGR00254">
    <property type="entry name" value="GGDEF"/>
    <property type="match status" value="2"/>
</dbReference>
<dbReference type="CDD" id="cd19920">
    <property type="entry name" value="REC_PA4781-like"/>
    <property type="match status" value="1"/>
</dbReference>
<proteinExistence type="predicted"/>
<dbReference type="PATRIC" id="fig|423471.3.peg.3176"/>
<dbReference type="InterPro" id="IPR001789">
    <property type="entry name" value="Sig_transdc_resp-reg_receiver"/>
</dbReference>
<dbReference type="Pfam" id="PF00072">
    <property type="entry name" value="Response_reg"/>
    <property type="match status" value="1"/>
</dbReference>
<dbReference type="PROSITE" id="PS50110">
    <property type="entry name" value="RESPONSE_REGULATORY"/>
    <property type="match status" value="1"/>
</dbReference>
<evidence type="ECO:0000313" key="4">
    <source>
        <dbReference type="EMBL" id="EHJ11895.1"/>
    </source>
</evidence>
<evidence type="ECO:0000256" key="1">
    <source>
        <dbReference type="PROSITE-ProRule" id="PRU00169"/>
    </source>
</evidence>
<dbReference type="PROSITE" id="PS50887">
    <property type="entry name" value="GGDEF"/>
    <property type="match status" value="1"/>
</dbReference>
<dbReference type="GO" id="GO:0043709">
    <property type="term" value="P:cell adhesion involved in single-species biofilm formation"/>
    <property type="evidence" value="ECO:0007669"/>
    <property type="project" value="TreeGrafter"/>
</dbReference>
<dbReference type="GO" id="GO:0005886">
    <property type="term" value="C:plasma membrane"/>
    <property type="evidence" value="ECO:0007669"/>
    <property type="project" value="TreeGrafter"/>
</dbReference>
<dbReference type="GO" id="GO:0000160">
    <property type="term" value="P:phosphorelay signal transduction system"/>
    <property type="evidence" value="ECO:0007669"/>
    <property type="project" value="InterPro"/>
</dbReference>
<dbReference type="GO" id="GO:1902201">
    <property type="term" value="P:negative regulation of bacterial-type flagellum-dependent cell motility"/>
    <property type="evidence" value="ECO:0007669"/>
    <property type="project" value="TreeGrafter"/>
</dbReference>
<dbReference type="SMART" id="SM00448">
    <property type="entry name" value="REC"/>
    <property type="match status" value="1"/>
</dbReference>
<dbReference type="Pfam" id="PF00990">
    <property type="entry name" value="GGDEF"/>
    <property type="match status" value="2"/>
</dbReference>
<dbReference type="SUPFAM" id="SSF52172">
    <property type="entry name" value="CheY-like"/>
    <property type="match status" value="1"/>
</dbReference>
<dbReference type="InterPro" id="IPR000160">
    <property type="entry name" value="GGDEF_dom"/>
</dbReference>
<evidence type="ECO:0000259" key="3">
    <source>
        <dbReference type="PROSITE" id="PS50887"/>
    </source>
</evidence>
<dbReference type="CDD" id="cd01949">
    <property type="entry name" value="GGDEF"/>
    <property type="match status" value="1"/>
</dbReference>
<accession>G5J7D9</accession>
<dbReference type="InterPro" id="IPR050469">
    <property type="entry name" value="Diguanylate_Cyclase"/>
</dbReference>
<dbReference type="PANTHER" id="PTHR45138:SF9">
    <property type="entry name" value="DIGUANYLATE CYCLASE DGCM-RELATED"/>
    <property type="match status" value="1"/>
</dbReference>
<dbReference type="InterPro" id="IPR043128">
    <property type="entry name" value="Rev_trsase/Diguanyl_cyclase"/>
</dbReference>
<dbReference type="GO" id="GO:0052621">
    <property type="term" value="F:diguanylate cyclase activity"/>
    <property type="evidence" value="ECO:0007669"/>
    <property type="project" value="TreeGrafter"/>
</dbReference>
<dbReference type="InterPro" id="IPR011006">
    <property type="entry name" value="CheY-like_superfamily"/>
</dbReference>
<organism evidence="4 5">
    <name type="scientific">Crocosphaera watsonii WH 0003</name>
    <dbReference type="NCBI Taxonomy" id="423471"/>
    <lineage>
        <taxon>Bacteria</taxon>
        <taxon>Bacillati</taxon>
        <taxon>Cyanobacteriota</taxon>
        <taxon>Cyanophyceae</taxon>
        <taxon>Oscillatoriophycideae</taxon>
        <taxon>Chroococcales</taxon>
        <taxon>Aphanothecaceae</taxon>
        <taxon>Crocosphaera</taxon>
    </lineage>
</organism>
<feature type="modified residue" description="4-aspartylphosphate" evidence="1">
    <location>
        <position position="70"/>
    </location>
</feature>
<sequence length="363" mass="41170">MFTNYLRKMKTLHPFNPEKFLILVVDDMRINRQLLIEILDTAGYGTTFAISGKQALERVKVTEIDLILLDLMMPEINGIEVCKLLKEDENTAHIPVIFLTAVTETNNVLNAFEAGAVDYVTKPFRTPELLARIKIHLDLKRTKDELEKAYEEMKRIAATDELTGIANRRSIFNFGKQEFALSQRYKSPFSLLMIDVDKFKTINDTHGHDVGDQALKMMVNITLKCLRQVDYIGRLETEEDALRKQVCLRQLGNNGETLAQQNDLEVHLGRLGGEEFVVILPHTDLKGAYIAAQRVCKAMTEESLQVEDKTVNITVSIGVATYDQQDKKMDDVLKRADSALFAAKRNGRNQVAIMHNEKLTIGK</sequence>
<dbReference type="Gene3D" id="3.30.70.270">
    <property type="match status" value="1"/>
</dbReference>
<name>G5J7D9_CROWT</name>
<dbReference type="Proteomes" id="UP000003477">
    <property type="component" value="Unassembled WGS sequence"/>
</dbReference>
<protein>
    <submittedName>
        <fullName evidence="4">Two-component response regulator</fullName>
    </submittedName>
</protein>
<gene>
    <name evidence="4" type="ORF">CWATWH0003_3379</name>
</gene>
<reference evidence="4 5" key="1">
    <citation type="journal article" date="2011" name="Front. Microbiol.">
        <title>Two Strains of Crocosphaera watsonii with Highly Conserved Genomes are Distinguished by Strain-Specific Features.</title>
        <authorList>
            <person name="Bench S.R."/>
            <person name="Ilikchyan I.N."/>
            <person name="Tripp H.J."/>
            <person name="Zehr J.P."/>
        </authorList>
    </citation>
    <scope>NUCLEOTIDE SEQUENCE [LARGE SCALE GENOMIC DNA]</scope>
    <source>
        <strain evidence="4 5">WH 0003</strain>
    </source>
</reference>
<dbReference type="Gene3D" id="3.40.50.2300">
    <property type="match status" value="1"/>
</dbReference>
<evidence type="ECO:0000313" key="5">
    <source>
        <dbReference type="Proteomes" id="UP000003477"/>
    </source>
</evidence>
<keyword evidence="1" id="KW-0597">Phosphoprotein</keyword>
<dbReference type="SUPFAM" id="SSF55073">
    <property type="entry name" value="Nucleotide cyclase"/>
    <property type="match status" value="2"/>
</dbReference>
<dbReference type="InterPro" id="IPR029787">
    <property type="entry name" value="Nucleotide_cyclase"/>
</dbReference>